<dbReference type="SMART" id="SM00028">
    <property type="entry name" value="TPR"/>
    <property type="match status" value="3"/>
</dbReference>
<dbReference type="InterPro" id="IPR011990">
    <property type="entry name" value="TPR-like_helical_dom_sf"/>
</dbReference>
<dbReference type="OrthoDB" id="5290562at2"/>
<gene>
    <name evidence="3" type="ORF">SAMN06295933_2370</name>
</gene>
<dbReference type="PROSITE" id="PS50005">
    <property type="entry name" value="TPR"/>
    <property type="match status" value="1"/>
</dbReference>
<keyword evidence="4" id="KW-1185">Reference proteome</keyword>
<keyword evidence="1" id="KW-0802">TPR repeat</keyword>
<reference evidence="4" key="1">
    <citation type="submission" date="2017-04" db="EMBL/GenBank/DDBJ databases">
        <authorList>
            <person name="Varghese N."/>
            <person name="Submissions S."/>
        </authorList>
    </citation>
    <scope>NUCLEOTIDE SEQUENCE [LARGE SCALE GENOMIC DNA]</scope>
    <source>
        <strain evidence="4">K3S</strain>
    </source>
</reference>
<feature type="region of interest" description="Disordered" evidence="2">
    <location>
        <begin position="274"/>
        <end position="299"/>
    </location>
</feature>
<feature type="repeat" description="TPR" evidence="1">
    <location>
        <begin position="215"/>
        <end position="248"/>
    </location>
</feature>
<evidence type="ECO:0000313" key="3">
    <source>
        <dbReference type="EMBL" id="SMF24062.1"/>
    </source>
</evidence>
<evidence type="ECO:0000256" key="2">
    <source>
        <dbReference type="SAM" id="MobiDB-lite"/>
    </source>
</evidence>
<dbReference type="AlphaFoldDB" id="A0A1X7DYC5"/>
<dbReference type="Pfam" id="PF13181">
    <property type="entry name" value="TPR_8"/>
    <property type="match status" value="1"/>
</dbReference>
<dbReference type="STRING" id="1519643.SAMN06295933_2370"/>
<dbReference type="Pfam" id="PF13174">
    <property type="entry name" value="TPR_6"/>
    <property type="match status" value="1"/>
</dbReference>
<feature type="compositionally biased region" description="Basic and acidic residues" evidence="2">
    <location>
        <begin position="274"/>
        <end position="286"/>
    </location>
</feature>
<evidence type="ECO:0000256" key="1">
    <source>
        <dbReference type="PROSITE-ProRule" id="PRU00339"/>
    </source>
</evidence>
<dbReference type="SUPFAM" id="SSF48452">
    <property type="entry name" value="TPR-like"/>
    <property type="match status" value="1"/>
</dbReference>
<protein>
    <submittedName>
        <fullName evidence="3">Tetratricopeptide repeat-containing protein</fullName>
    </submittedName>
</protein>
<evidence type="ECO:0000313" key="4">
    <source>
        <dbReference type="Proteomes" id="UP000192906"/>
    </source>
</evidence>
<dbReference type="Proteomes" id="UP000192906">
    <property type="component" value="Unassembled WGS sequence"/>
</dbReference>
<dbReference type="InterPro" id="IPR019734">
    <property type="entry name" value="TPR_rpt"/>
</dbReference>
<proteinExistence type="predicted"/>
<sequence length="299" mass="34194">MRQWLILIFVSLILLVQGCEKTSGTDSGVIEKARKNFISGFYVESEKGFERYLEDNPQGKDRLEAWNYLVKIYSEVRQDSEKGASLLEAMYLEFGHRSDLAPGLKRKLAEMYIRNGQYKLAVEALEKSLEFPDQQPKQIDTTRALLAKTFCSLRNYDLAIYTYNDLAENTSDPDVKAKALYEMANTLTLIHAWERAESELKKLIVMKDAPQNIHAEAAFMLADIYEQKHEYKKAVELLKEIVNTYPNPQAAQYKLNYLEKLELSGGKEIVEPVERNIKVKDTGKDDNDNDGDDESDGAI</sequence>
<organism evidence="3 4">
    <name type="scientific">Desulfovibrio gilichinskyi</name>
    <dbReference type="NCBI Taxonomy" id="1519643"/>
    <lineage>
        <taxon>Bacteria</taxon>
        <taxon>Pseudomonadati</taxon>
        <taxon>Thermodesulfobacteriota</taxon>
        <taxon>Desulfovibrionia</taxon>
        <taxon>Desulfovibrionales</taxon>
        <taxon>Desulfovibrionaceae</taxon>
        <taxon>Desulfovibrio</taxon>
    </lineage>
</organism>
<dbReference type="RefSeq" id="WP_085102461.1">
    <property type="nucleotide sequence ID" value="NZ_FWZU01000004.1"/>
</dbReference>
<dbReference type="Gene3D" id="1.25.40.10">
    <property type="entry name" value="Tetratricopeptide repeat domain"/>
    <property type="match status" value="2"/>
</dbReference>
<dbReference type="PROSITE" id="PS51257">
    <property type="entry name" value="PROKAR_LIPOPROTEIN"/>
    <property type="match status" value="1"/>
</dbReference>
<name>A0A1X7DYC5_9BACT</name>
<accession>A0A1X7DYC5</accession>
<dbReference type="EMBL" id="FWZU01000004">
    <property type="protein sequence ID" value="SMF24062.1"/>
    <property type="molecule type" value="Genomic_DNA"/>
</dbReference>
<feature type="compositionally biased region" description="Acidic residues" evidence="2">
    <location>
        <begin position="287"/>
        <end position="299"/>
    </location>
</feature>